<dbReference type="AlphaFoldDB" id="A0AAQ3QI00"/>
<organism evidence="1 2">
    <name type="scientific">Canna indica</name>
    <name type="common">Indian-shot</name>
    <dbReference type="NCBI Taxonomy" id="4628"/>
    <lineage>
        <taxon>Eukaryota</taxon>
        <taxon>Viridiplantae</taxon>
        <taxon>Streptophyta</taxon>
        <taxon>Embryophyta</taxon>
        <taxon>Tracheophyta</taxon>
        <taxon>Spermatophyta</taxon>
        <taxon>Magnoliopsida</taxon>
        <taxon>Liliopsida</taxon>
        <taxon>Zingiberales</taxon>
        <taxon>Cannaceae</taxon>
        <taxon>Canna</taxon>
    </lineage>
</organism>
<dbReference type="Proteomes" id="UP001327560">
    <property type="component" value="Chromosome 7"/>
</dbReference>
<reference evidence="1 2" key="1">
    <citation type="submission" date="2023-10" db="EMBL/GenBank/DDBJ databases">
        <title>Chromosome-scale genome assembly provides insights into flower coloration mechanisms of Canna indica.</title>
        <authorList>
            <person name="Li C."/>
        </authorList>
    </citation>
    <scope>NUCLEOTIDE SEQUENCE [LARGE SCALE GENOMIC DNA]</scope>
    <source>
        <tissue evidence="1">Flower</tissue>
    </source>
</reference>
<dbReference type="EMBL" id="CP136896">
    <property type="protein sequence ID" value="WOL13386.1"/>
    <property type="molecule type" value="Genomic_DNA"/>
</dbReference>
<evidence type="ECO:0000313" key="2">
    <source>
        <dbReference type="Proteomes" id="UP001327560"/>
    </source>
</evidence>
<gene>
    <name evidence="1" type="ORF">Cni_G22156</name>
</gene>
<dbReference type="InterPro" id="IPR029063">
    <property type="entry name" value="SAM-dependent_MTases_sf"/>
</dbReference>
<protein>
    <submittedName>
        <fullName evidence="1">Uncharacterized protein</fullName>
    </submittedName>
</protein>
<name>A0AAQ3QI00_9LILI</name>
<dbReference type="Gene3D" id="3.40.50.150">
    <property type="entry name" value="Vaccinia Virus protein VP39"/>
    <property type="match status" value="1"/>
</dbReference>
<dbReference type="SUPFAM" id="SSF53335">
    <property type="entry name" value="S-adenosyl-L-methionine-dependent methyltransferases"/>
    <property type="match status" value="1"/>
</dbReference>
<keyword evidence="2" id="KW-1185">Reference proteome</keyword>
<accession>A0AAQ3QI00</accession>
<evidence type="ECO:0000313" key="1">
    <source>
        <dbReference type="EMBL" id="WOL13386.1"/>
    </source>
</evidence>
<proteinExistence type="predicted"/>
<sequence length="151" mass="16788">MTMMTASLYSDDATLAKEIHGRELDPSVIVVAREFFGLAKLERQHRGRLLVYIGGALEAEVEGGFASILVDLFSKGSVIAELQDLKTWKKLRSRLQLHSSQIILQRGDAITVRSYAKDALPSNLPSLKGDGNRADLFSESHKIKYTIEKQT</sequence>